<evidence type="ECO:0000256" key="5">
    <source>
        <dbReference type="ARBA" id="ARBA00038253"/>
    </source>
</evidence>
<dbReference type="Gene3D" id="1.25.40.10">
    <property type="entry name" value="Tetratricopeptide repeat domain"/>
    <property type="match status" value="2"/>
</dbReference>
<comment type="subcellular location">
    <subcellularLocation>
        <location evidence="1">Cytoplasm</location>
    </subcellularLocation>
</comment>
<dbReference type="PANTHER" id="PTHR46630">
    <property type="entry name" value="TETRATRICOPEPTIDE REPEAT PROTEIN 29"/>
    <property type="match status" value="1"/>
</dbReference>
<sequence>MKNIAFGKSYILCLLLVFFFYSCKKDNHSAELLIKAQSIAENNPSEALLLLDSIQNLEQMDRNSYMQYIVARVQAKFNIHRPDIKNDTLILDAYKYLDEKKNYRQSALAHYYTAALYNENEFVDKELEHFKLAAHYARKVDDSLLVGKSLHWIGILYFNKNMMDSAIVNFKQSLHYYPTYKEAEKYRLHALNLIGFSYEIAGKLDSALVYSEEGMVLAEKSDDKSNIFTFSHLMGVVYRELGDYPKSELYLHKALSGTTNSNELRRICLSMLMLYNGMNRLDSARHYSDLLINYIPEMTYINTRQESYAAISEYYKKSGDYKTALYYTSLYDATTQEIKEADNTKKLAEADRKYKAVIEQQELQSTRMRSYLYSIGAVSFTLIILLTIYFRSRTSRLRRQRVAERNKLLEEQSQVQERLLVHQHESLTYMQGIYRSIVDEWVDIDKKVKSLAKEFGVKEEPELYMKIKQMIENFKQNTNQQLVVLAKEHFLKQPYGDSAVSTLKDKDLLLFMLYYCGYKRNDVAILLGVNPHKDNMAFRKLDLRNKLLKVGMEQYDIEKILFSEENVN</sequence>
<keyword evidence="6" id="KW-0472">Membrane</keyword>
<proteinExistence type="inferred from homology"/>
<evidence type="ECO:0000256" key="3">
    <source>
        <dbReference type="ARBA" id="ARBA00022737"/>
    </source>
</evidence>
<dbReference type="PROSITE" id="PS51257">
    <property type="entry name" value="PROKAR_LIPOPROTEIN"/>
    <property type="match status" value="1"/>
</dbReference>
<keyword evidence="3" id="KW-0677">Repeat</keyword>
<dbReference type="EMBL" id="FLUM01000003">
    <property type="protein sequence ID" value="SBW07094.1"/>
    <property type="molecule type" value="Genomic_DNA"/>
</dbReference>
<evidence type="ECO:0000256" key="6">
    <source>
        <dbReference type="SAM" id="Phobius"/>
    </source>
</evidence>
<dbReference type="InterPro" id="IPR019734">
    <property type="entry name" value="TPR_rpt"/>
</dbReference>
<evidence type="ECO:0000256" key="2">
    <source>
        <dbReference type="ARBA" id="ARBA00022490"/>
    </source>
</evidence>
<dbReference type="AlphaFoldDB" id="A0A212K5U8"/>
<feature type="transmembrane region" description="Helical" evidence="6">
    <location>
        <begin position="371"/>
        <end position="390"/>
    </location>
</feature>
<keyword evidence="4" id="KW-0802">TPR repeat</keyword>
<reference evidence="7" key="1">
    <citation type="submission" date="2016-04" db="EMBL/GenBank/DDBJ databases">
        <authorList>
            <person name="Evans L.H."/>
            <person name="Alamgir A."/>
            <person name="Owens N."/>
            <person name="Weber N.D."/>
            <person name="Virtaneva K."/>
            <person name="Barbian K."/>
            <person name="Babar A."/>
            <person name="Rosenke K."/>
        </authorList>
    </citation>
    <scope>NUCLEOTIDE SEQUENCE</scope>
    <source>
        <strain evidence="7">86-1</strain>
    </source>
</reference>
<evidence type="ECO:0000313" key="7">
    <source>
        <dbReference type="EMBL" id="SBW07094.1"/>
    </source>
</evidence>
<dbReference type="InterPro" id="IPR011990">
    <property type="entry name" value="TPR-like_helical_dom_sf"/>
</dbReference>
<dbReference type="PANTHER" id="PTHR46630:SF1">
    <property type="entry name" value="TETRATRICOPEPTIDE REPEAT PROTEIN 29"/>
    <property type="match status" value="1"/>
</dbReference>
<dbReference type="GO" id="GO:0005737">
    <property type="term" value="C:cytoplasm"/>
    <property type="evidence" value="ECO:0007669"/>
    <property type="project" value="UniProtKB-SubCell"/>
</dbReference>
<evidence type="ECO:0000256" key="1">
    <source>
        <dbReference type="ARBA" id="ARBA00004496"/>
    </source>
</evidence>
<dbReference type="SMART" id="SM00028">
    <property type="entry name" value="TPR"/>
    <property type="match status" value="3"/>
</dbReference>
<keyword evidence="6" id="KW-0812">Transmembrane</keyword>
<organism evidence="7">
    <name type="scientific">uncultured Dysgonomonas sp</name>
    <dbReference type="NCBI Taxonomy" id="206096"/>
    <lineage>
        <taxon>Bacteria</taxon>
        <taxon>Pseudomonadati</taxon>
        <taxon>Bacteroidota</taxon>
        <taxon>Bacteroidia</taxon>
        <taxon>Bacteroidales</taxon>
        <taxon>Dysgonomonadaceae</taxon>
        <taxon>Dysgonomonas</taxon>
        <taxon>environmental samples</taxon>
    </lineage>
</organism>
<gene>
    <name evidence="7" type="ORF">KL86DYS1_31574</name>
</gene>
<name>A0A212K5U8_9BACT</name>
<keyword evidence="2" id="KW-0963">Cytoplasm</keyword>
<comment type="similarity">
    <text evidence="5">Belongs to the Rap family.</text>
</comment>
<dbReference type="SUPFAM" id="SSF48452">
    <property type="entry name" value="TPR-like"/>
    <property type="match status" value="1"/>
</dbReference>
<protein>
    <submittedName>
        <fullName evidence="7">Uncharacterized protein</fullName>
    </submittedName>
</protein>
<accession>A0A212K5U8</accession>
<dbReference type="RefSeq" id="WP_296944527.1">
    <property type="nucleotide sequence ID" value="NZ_LT599032.1"/>
</dbReference>
<keyword evidence="6" id="KW-1133">Transmembrane helix</keyword>
<evidence type="ECO:0000256" key="4">
    <source>
        <dbReference type="ARBA" id="ARBA00022803"/>
    </source>
</evidence>
<dbReference type="InterPro" id="IPR051476">
    <property type="entry name" value="Bac_ResReg_Asp_Phosphatase"/>
</dbReference>